<dbReference type="EMBL" id="BJNN01000127">
    <property type="protein sequence ID" value="GEC64620.1"/>
    <property type="molecule type" value="Genomic_DNA"/>
</dbReference>
<dbReference type="Proteomes" id="UP000319478">
    <property type="component" value="Unassembled WGS sequence"/>
</dbReference>
<comment type="caution">
    <text evidence="1">The sequence shown here is derived from an EMBL/GenBank/DDBJ whole genome shotgun (WGS) entry which is preliminary data.</text>
</comment>
<name>A0ABQ0SHE5_NOVHA</name>
<reference evidence="1 2" key="1">
    <citation type="submission" date="2019-06" db="EMBL/GenBank/DDBJ databases">
        <title>Whole genome shotgun sequence of Komagataeibacter hansenii NBRC 14820.</title>
        <authorList>
            <person name="Hosoyama A."/>
            <person name="Uohara A."/>
            <person name="Ohji S."/>
            <person name="Ichikawa N."/>
        </authorList>
    </citation>
    <scope>NUCLEOTIDE SEQUENCE [LARGE SCALE GENOMIC DNA]</scope>
    <source>
        <strain evidence="1 2">NBRC 14820</strain>
    </source>
</reference>
<proteinExistence type="predicted"/>
<organism evidence="1 2">
    <name type="scientific">Novacetimonas hansenii</name>
    <name type="common">Komagataeibacter hansenii</name>
    <dbReference type="NCBI Taxonomy" id="436"/>
    <lineage>
        <taxon>Bacteria</taxon>
        <taxon>Pseudomonadati</taxon>
        <taxon>Pseudomonadota</taxon>
        <taxon>Alphaproteobacteria</taxon>
        <taxon>Acetobacterales</taxon>
        <taxon>Acetobacteraceae</taxon>
        <taxon>Novacetimonas</taxon>
    </lineage>
</organism>
<sequence length="137" mass="15064">MQIQVNEVMLKINMKPLRKELRIIAKEVKAKVQTLLRNSVPSGVKRGSHTASAPGEVPSLMNGLLAKAITYKIKKNKITITDGAYYALFLSAGAKNTGKSHKGTILPRPFMSVVLDEMKDEIEKRITNAVMNGITTN</sequence>
<protein>
    <recommendedName>
        <fullName evidence="3">HK97 gp10 family phage protein</fullName>
    </recommendedName>
</protein>
<evidence type="ECO:0000313" key="2">
    <source>
        <dbReference type="Proteomes" id="UP000319478"/>
    </source>
</evidence>
<keyword evidence="2" id="KW-1185">Reference proteome</keyword>
<accession>A0ABQ0SHE5</accession>
<evidence type="ECO:0000313" key="1">
    <source>
        <dbReference type="EMBL" id="GEC64620.1"/>
    </source>
</evidence>
<gene>
    <name evidence="1" type="ORF">GHA01_24690</name>
</gene>
<evidence type="ECO:0008006" key="3">
    <source>
        <dbReference type="Google" id="ProtNLM"/>
    </source>
</evidence>
<dbReference type="RefSeq" id="WP_141312945.1">
    <property type="nucleotide sequence ID" value="NZ_BJNN01000127.1"/>
</dbReference>